<evidence type="ECO:0000313" key="3">
    <source>
        <dbReference type="Proteomes" id="UP000658258"/>
    </source>
</evidence>
<evidence type="ECO:0000313" key="2">
    <source>
        <dbReference type="EMBL" id="GHE54698.1"/>
    </source>
</evidence>
<evidence type="ECO:0000256" key="1">
    <source>
        <dbReference type="SAM" id="Phobius"/>
    </source>
</evidence>
<keyword evidence="1" id="KW-1133">Transmembrane helix</keyword>
<keyword evidence="1" id="KW-0812">Transmembrane</keyword>
<name>A0ABQ3I4B0_9BACT</name>
<accession>A0ABQ3I4B0</accession>
<comment type="caution">
    <text evidence="2">The sequence shown here is derived from an EMBL/GenBank/DDBJ whole genome shotgun (WGS) entry which is preliminary data.</text>
</comment>
<sequence>MSDFELIEKYLSGKLSAEEKKAFRNRLLNDPAFNQEFQELKDIRLSVKQKARQDVKDLFNEFEMRIEKEETTKDQTVMKKVISIAASIVLIAAITYVGLTNSSSLNNQELYDKHYTTYNNLAGQVRGAATEALTLEQQAMVAYDAGNFEAATEALSQVVTMQPSAMNYFYLGVSQMEIGESEEAIKSLNSVVNNFSTFKEQARWYLALAHLKNNDEKAALGNLAHILVNKSEYKEKAEAILEDMGLSFDETEMDNGPVVQVEQRPRERNTPDGSDVDNTLGQRRYQFGVVTNLAGDKEFQFMTDDPIEDLTEGDLAVFMVFEKSRGKGRSKMGWAFVLDKM</sequence>
<feature type="transmembrane region" description="Helical" evidence="1">
    <location>
        <begin position="81"/>
        <end position="99"/>
    </location>
</feature>
<reference evidence="3" key="1">
    <citation type="journal article" date="2019" name="Int. J. Syst. Evol. Microbiol.">
        <title>The Global Catalogue of Microorganisms (GCM) 10K type strain sequencing project: providing services to taxonomists for standard genome sequencing and annotation.</title>
        <authorList>
            <consortium name="The Broad Institute Genomics Platform"/>
            <consortium name="The Broad Institute Genome Sequencing Center for Infectious Disease"/>
            <person name="Wu L."/>
            <person name="Ma J."/>
        </authorList>
    </citation>
    <scope>NUCLEOTIDE SEQUENCE [LARGE SCALE GENOMIC DNA]</scope>
    <source>
        <strain evidence="3">CGMCC 1.15111</strain>
    </source>
</reference>
<proteinExistence type="predicted"/>
<keyword evidence="3" id="KW-1185">Reference proteome</keyword>
<dbReference type="Pfam" id="PF13432">
    <property type="entry name" value="TPR_16"/>
    <property type="match status" value="1"/>
</dbReference>
<evidence type="ECO:0008006" key="4">
    <source>
        <dbReference type="Google" id="ProtNLM"/>
    </source>
</evidence>
<dbReference type="InterPro" id="IPR011990">
    <property type="entry name" value="TPR-like_helical_dom_sf"/>
</dbReference>
<dbReference type="EMBL" id="BNAG01000001">
    <property type="protein sequence ID" value="GHE54698.1"/>
    <property type="molecule type" value="Genomic_DNA"/>
</dbReference>
<dbReference type="SUPFAM" id="SSF48452">
    <property type="entry name" value="TPR-like"/>
    <property type="match status" value="1"/>
</dbReference>
<keyword evidence="1" id="KW-0472">Membrane</keyword>
<gene>
    <name evidence="2" type="ORF">GCM10011340_06720</name>
</gene>
<organism evidence="2 3">
    <name type="scientific">Roseivirga thermotolerans</name>
    <dbReference type="NCBI Taxonomy" id="1758176"/>
    <lineage>
        <taxon>Bacteria</taxon>
        <taxon>Pseudomonadati</taxon>
        <taxon>Bacteroidota</taxon>
        <taxon>Cytophagia</taxon>
        <taxon>Cytophagales</taxon>
        <taxon>Roseivirgaceae</taxon>
        <taxon>Roseivirga</taxon>
    </lineage>
</organism>
<dbReference type="Proteomes" id="UP000658258">
    <property type="component" value="Unassembled WGS sequence"/>
</dbReference>
<dbReference type="Gene3D" id="1.25.40.10">
    <property type="entry name" value="Tetratricopeptide repeat domain"/>
    <property type="match status" value="1"/>
</dbReference>
<dbReference type="RefSeq" id="WP_189628771.1">
    <property type="nucleotide sequence ID" value="NZ_BNAG01000001.1"/>
</dbReference>
<protein>
    <recommendedName>
        <fullName evidence="4">Tetratricopeptide repeat protein</fullName>
    </recommendedName>
</protein>